<dbReference type="PATRIC" id="fig|1123360.3.peg.347"/>
<keyword evidence="9 12" id="KW-0949">S-adenosyl-L-methionine</keyword>
<feature type="domain" description="Ribosomal RNA small subunit methyltransferase E methyltransferase" evidence="13">
    <location>
        <begin position="78"/>
        <end position="234"/>
    </location>
</feature>
<organism evidence="15 16">
    <name type="scientific">Litoreibacter arenae DSM 19593</name>
    <dbReference type="NCBI Taxonomy" id="1123360"/>
    <lineage>
        <taxon>Bacteria</taxon>
        <taxon>Pseudomonadati</taxon>
        <taxon>Pseudomonadota</taxon>
        <taxon>Alphaproteobacteria</taxon>
        <taxon>Rhodobacterales</taxon>
        <taxon>Roseobacteraceae</taxon>
        <taxon>Litoreibacter</taxon>
    </lineage>
</organism>
<dbReference type="Proteomes" id="UP000015351">
    <property type="component" value="Unassembled WGS sequence"/>
</dbReference>
<dbReference type="InterPro" id="IPR006700">
    <property type="entry name" value="RsmE"/>
</dbReference>
<evidence type="ECO:0000256" key="10">
    <source>
        <dbReference type="ARBA" id="ARBA00025699"/>
    </source>
</evidence>
<dbReference type="AlphaFoldDB" id="S9QQ66"/>
<evidence type="ECO:0000256" key="1">
    <source>
        <dbReference type="ARBA" id="ARBA00004496"/>
    </source>
</evidence>
<dbReference type="PIRSF" id="PIRSF015601">
    <property type="entry name" value="MTase_slr0722"/>
    <property type="match status" value="1"/>
</dbReference>
<keyword evidence="6 12" id="KW-0698">rRNA processing</keyword>
<dbReference type="InterPro" id="IPR015947">
    <property type="entry name" value="PUA-like_sf"/>
</dbReference>
<dbReference type="HOGENOM" id="CLU_067442_4_0_5"/>
<dbReference type="CDD" id="cd18084">
    <property type="entry name" value="RsmE-like"/>
    <property type="match status" value="1"/>
</dbReference>
<dbReference type="eggNOG" id="COG1385">
    <property type="taxonomic scope" value="Bacteria"/>
</dbReference>
<dbReference type="GO" id="GO:0005737">
    <property type="term" value="C:cytoplasm"/>
    <property type="evidence" value="ECO:0007669"/>
    <property type="project" value="UniProtKB-SubCell"/>
</dbReference>
<comment type="similarity">
    <text evidence="2 12">Belongs to the RNA methyltransferase RsmE family.</text>
</comment>
<dbReference type="OrthoDB" id="9815641at2"/>
<dbReference type="EMBL" id="AONI01000005">
    <property type="protein sequence ID" value="EPX81792.1"/>
    <property type="molecule type" value="Genomic_DNA"/>
</dbReference>
<evidence type="ECO:0000256" key="5">
    <source>
        <dbReference type="ARBA" id="ARBA00022490"/>
    </source>
</evidence>
<evidence type="ECO:0000313" key="16">
    <source>
        <dbReference type="Proteomes" id="UP000015351"/>
    </source>
</evidence>
<evidence type="ECO:0000256" key="9">
    <source>
        <dbReference type="ARBA" id="ARBA00022691"/>
    </source>
</evidence>
<dbReference type="Gene3D" id="2.40.240.20">
    <property type="entry name" value="Hypothetical PUA domain-like, domain 1"/>
    <property type="match status" value="1"/>
</dbReference>
<keyword evidence="5 12" id="KW-0963">Cytoplasm</keyword>
<comment type="catalytic activity">
    <reaction evidence="11 12">
        <text>uridine(1498) in 16S rRNA + S-adenosyl-L-methionine = N(3)-methyluridine(1498) in 16S rRNA + S-adenosyl-L-homocysteine + H(+)</text>
        <dbReference type="Rhea" id="RHEA:42920"/>
        <dbReference type="Rhea" id="RHEA-COMP:10283"/>
        <dbReference type="Rhea" id="RHEA-COMP:10284"/>
        <dbReference type="ChEBI" id="CHEBI:15378"/>
        <dbReference type="ChEBI" id="CHEBI:57856"/>
        <dbReference type="ChEBI" id="CHEBI:59789"/>
        <dbReference type="ChEBI" id="CHEBI:65315"/>
        <dbReference type="ChEBI" id="CHEBI:74502"/>
        <dbReference type="EC" id="2.1.1.193"/>
    </reaction>
</comment>
<dbReference type="Gene3D" id="3.40.1280.10">
    <property type="match status" value="1"/>
</dbReference>
<dbReference type="SUPFAM" id="SSF75217">
    <property type="entry name" value="alpha/beta knot"/>
    <property type="match status" value="1"/>
</dbReference>
<evidence type="ECO:0000256" key="4">
    <source>
        <dbReference type="ARBA" id="ARBA00013673"/>
    </source>
</evidence>
<evidence type="ECO:0000259" key="14">
    <source>
        <dbReference type="Pfam" id="PF20260"/>
    </source>
</evidence>
<dbReference type="Pfam" id="PF04452">
    <property type="entry name" value="Methyltrans_RNA"/>
    <property type="match status" value="1"/>
</dbReference>
<dbReference type="RefSeq" id="WP_021101291.1">
    <property type="nucleotide sequence ID" value="NZ_KE557310.1"/>
</dbReference>
<comment type="subcellular location">
    <subcellularLocation>
        <location evidence="1 12">Cytoplasm</location>
    </subcellularLocation>
</comment>
<dbReference type="PANTHER" id="PTHR30027">
    <property type="entry name" value="RIBOSOMAL RNA SMALL SUBUNIT METHYLTRANSFERASE E"/>
    <property type="match status" value="1"/>
</dbReference>
<evidence type="ECO:0000256" key="7">
    <source>
        <dbReference type="ARBA" id="ARBA00022603"/>
    </source>
</evidence>
<keyword evidence="8 12" id="KW-0808">Transferase</keyword>
<dbReference type="EC" id="2.1.1.193" evidence="3 12"/>
<evidence type="ECO:0000256" key="12">
    <source>
        <dbReference type="PIRNR" id="PIRNR015601"/>
    </source>
</evidence>
<reference evidence="16" key="1">
    <citation type="journal article" date="2013" name="Stand. Genomic Sci.">
        <title>Genome sequence of the Litoreibacter arenae type strain (DSM 19593(T)), a member of the Roseobacter clade isolated from sea sand.</title>
        <authorList>
            <person name="Riedel T."/>
            <person name="Fiebig A."/>
            <person name="Petersen J."/>
            <person name="Gronow S."/>
            <person name="Kyrpides N.C."/>
            <person name="Goker M."/>
            <person name="Klenk H.P."/>
        </authorList>
    </citation>
    <scope>NUCLEOTIDE SEQUENCE [LARGE SCALE GENOMIC DNA]</scope>
    <source>
        <strain evidence="16">DSM 19593</strain>
    </source>
</reference>
<comment type="function">
    <text evidence="10 12">Specifically methylates the N3 position of the uracil ring of uridine 1498 (m3U1498) in 16S rRNA. Acts on the fully assembled 30S ribosomal subunit.</text>
</comment>
<dbReference type="SUPFAM" id="SSF88697">
    <property type="entry name" value="PUA domain-like"/>
    <property type="match status" value="1"/>
</dbReference>
<evidence type="ECO:0000256" key="11">
    <source>
        <dbReference type="ARBA" id="ARBA00047944"/>
    </source>
</evidence>
<dbReference type="GO" id="GO:0070475">
    <property type="term" value="P:rRNA base methylation"/>
    <property type="evidence" value="ECO:0007669"/>
    <property type="project" value="TreeGrafter"/>
</dbReference>
<name>S9QQ66_9RHOB</name>
<dbReference type="PANTHER" id="PTHR30027:SF3">
    <property type="entry name" value="16S RRNA (URACIL(1498)-N(3))-METHYLTRANSFERASE"/>
    <property type="match status" value="1"/>
</dbReference>
<dbReference type="InterPro" id="IPR029028">
    <property type="entry name" value="Alpha/beta_knot_MTases"/>
</dbReference>
<dbReference type="InterPro" id="IPR046887">
    <property type="entry name" value="RsmE_PUA-like"/>
</dbReference>
<evidence type="ECO:0000313" key="15">
    <source>
        <dbReference type="EMBL" id="EPX81792.1"/>
    </source>
</evidence>
<keyword evidence="16" id="KW-1185">Reference proteome</keyword>
<sequence length="241" mass="26582">MERAKIRLFVEQPLGQGNSVPMTQPQANYLFNVMRLGVGDVVALFNGQDGEWTARVVDAAKRRGMVVCEQQTLPLQTPPDLWLLFAPIKKARTDFIVEKAAEMGAAKVFPVQTDYTNSDRIRQDKLQAHAIEAAEQCGGTYVPEVANIKKLSAMLDAWPEDRHLLFCDESMVGEPSRLQDLPQGPWAIVIGPEGGFSDRERDALRSHPNSHPISLGPRILRADTAAVAALALWQSALGDWA</sequence>
<proteinExistence type="inferred from homology"/>
<dbReference type="Pfam" id="PF20260">
    <property type="entry name" value="PUA_4"/>
    <property type="match status" value="1"/>
</dbReference>
<evidence type="ECO:0000256" key="6">
    <source>
        <dbReference type="ARBA" id="ARBA00022552"/>
    </source>
</evidence>
<evidence type="ECO:0000259" key="13">
    <source>
        <dbReference type="Pfam" id="PF04452"/>
    </source>
</evidence>
<evidence type="ECO:0000256" key="3">
    <source>
        <dbReference type="ARBA" id="ARBA00012328"/>
    </source>
</evidence>
<dbReference type="STRING" id="1123360.thalar_00350"/>
<comment type="caution">
    <text evidence="15">The sequence shown here is derived from an EMBL/GenBank/DDBJ whole genome shotgun (WGS) entry which is preliminary data.</text>
</comment>
<evidence type="ECO:0000256" key="8">
    <source>
        <dbReference type="ARBA" id="ARBA00022679"/>
    </source>
</evidence>
<evidence type="ECO:0000256" key="2">
    <source>
        <dbReference type="ARBA" id="ARBA00005528"/>
    </source>
</evidence>
<accession>S9QQ66</accession>
<protein>
    <recommendedName>
        <fullName evidence="4 12">Ribosomal RNA small subunit methyltransferase E</fullName>
        <ecNumber evidence="3 12">2.1.1.193</ecNumber>
    </recommendedName>
</protein>
<dbReference type="InterPro" id="IPR029026">
    <property type="entry name" value="tRNA_m1G_MTases_N"/>
</dbReference>
<gene>
    <name evidence="15" type="ORF">thalar_00350</name>
</gene>
<keyword evidence="7 12" id="KW-0489">Methyltransferase</keyword>
<feature type="domain" description="Ribosomal RNA small subunit methyltransferase E PUA-like" evidence="14">
    <location>
        <begin position="25"/>
        <end position="62"/>
    </location>
</feature>
<dbReference type="NCBIfam" id="NF008696">
    <property type="entry name" value="PRK11713.3-5"/>
    <property type="match status" value="1"/>
</dbReference>
<dbReference type="InterPro" id="IPR046886">
    <property type="entry name" value="RsmE_MTase_dom"/>
</dbReference>
<dbReference type="GO" id="GO:0070042">
    <property type="term" value="F:rRNA (uridine-N3-)-methyltransferase activity"/>
    <property type="evidence" value="ECO:0007669"/>
    <property type="project" value="TreeGrafter"/>
</dbReference>
<dbReference type="NCBIfam" id="TIGR00046">
    <property type="entry name" value="RsmE family RNA methyltransferase"/>
    <property type="match status" value="1"/>
</dbReference>